<feature type="domain" description="KOW" evidence="2">
    <location>
        <begin position="9"/>
        <end position="38"/>
    </location>
</feature>
<proteinExistence type="predicted"/>
<dbReference type="RefSeq" id="WP_023172182.1">
    <property type="nucleotide sequence ID" value="NC_022600.1"/>
</dbReference>
<sequence length="509" mass="54547">MTTELQLHDFQAGQSVWITSDRLGYQGQSAVILAVEGNEITVKQGDGRERLYKPEELAFQAQPEASLPPLFTPGQRVRVVSGDRAGKSGVVTTISSSGIVRVRGDEQTAGPPWAIGAHHLEAMAAEEEATPAPPSNEAQNTEEEPLKPGDCVSGPLFECGQVRFVGTDDDGPWADVRWVADSRIKSAKFPQAQLKKLEDGAFEAPSGLPQPFRPARNFKALDWVGTPNGPALITEVKPAIGDWLYAAQVGGEDGSVVYFYQTTGGLKKCDPPPVAAEQRYEPDLFAKILARDGSPVEEGQSPPLKGGPISPAEGSAAPLPPAMPFSDQLSDCFVPPPVEAFPEERQAHHQARDKQFGELLAAEPKCPHCGAPAIVSRGPNCWCCNLPLEGKDDSEGETPPAAAATSQARDLFSLLSAATREAVRVMALLEDERQAKHRAADVQAIASQKALEEVRQLRERLARADRLKAAAAAFRTAIAAPVSTDRVNEIMRAQHELLAAALECEEGEG</sequence>
<dbReference type="SMART" id="SM00739">
    <property type="entry name" value="KOW"/>
    <property type="match status" value="2"/>
</dbReference>
<organism evidence="3 4">
    <name type="scientific">Gloeobacter kilaueensis (strain ATCC BAA-2537 / CCAP 1431/1 / ULC 316 / JS1)</name>
    <dbReference type="NCBI Taxonomy" id="1183438"/>
    <lineage>
        <taxon>Bacteria</taxon>
        <taxon>Bacillati</taxon>
        <taxon>Cyanobacteriota</taxon>
        <taxon>Cyanophyceae</taxon>
        <taxon>Gloeobacterales</taxon>
        <taxon>Gloeobacteraceae</taxon>
        <taxon>Gloeobacter</taxon>
    </lineage>
</organism>
<name>U5QHH7_GLOK1</name>
<evidence type="ECO:0000259" key="2">
    <source>
        <dbReference type="SMART" id="SM00739"/>
    </source>
</evidence>
<feature type="domain" description="KOW" evidence="2">
    <location>
        <begin position="70"/>
        <end position="97"/>
    </location>
</feature>
<evidence type="ECO:0000313" key="3">
    <source>
        <dbReference type="EMBL" id="AGY57125.1"/>
    </source>
</evidence>
<evidence type="ECO:0000256" key="1">
    <source>
        <dbReference type="SAM" id="MobiDB-lite"/>
    </source>
</evidence>
<accession>U5QHH7</accession>
<feature type="region of interest" description="Disordered" evidence="1">
    <location>
        <begin position="294"/>
        <end position="321"/>
    </location>
</feature>
<dbReference type="EMBL" id="CP003587">
    <property type="protein sequence ID" value="AGY57125.1"/>
    <property type="molecule type" value="Genomic_DNA"/>
</dbReference>
<gene>
    <name evidence="3" type="ORF">GKIL_0879</name>
</gene>
<feature type="region of interest" description="Disordered" evidence="1">
    <location>
        <begin position="126"/>
        <end position="149"/>
    </location>
</feature>
<dbReference type="PATRIC" id="fig|1183438.3.peg.868"/>
<dbReference type="InterPro" id="IPR005824">
    <property type="entry name" value="KOW"/>
</dbReference>
<keyword evidence="4" id="KW-1185">Reference proteome</keyword>
<dbReference type="STRING" id="1183438.GKIL_0879"/>
<protein>
    <recommendedName>
        <fullName evidence="2">KOW domain-containing protein</fullName>
    </recommendedName>
</protein>
<evidence type="ECO:0000313" key="4">
    <source>
        <dbReference type="Proteomes" id="UP000017396"/>
    </source>
</evidence>
<dbReference type="KEGG" id="glj:GKIL_0879"/>
<reference evidence="3 4" key="1">
    <citation type="journal article" date="2013" name="PLoS ONE">
        <title>Cultivation and Complete Genome Sequencing of Gloeobacter kilaueensis sp. nov., from a Lava Cave in Kilauea Caldera, Hawai'i.</title>
        <authorList>
            <person name="Saw J.H."/>
            <person name="Schatz M."/>
            <person name="Brown M.V."/>
            <person name="Kunkel D.D."/>
            <person name="Foster J.S."/>
            <person name="Shick H."/>
            <person name="Christensen S."/>
            <person name="Hou S."/>
            <person name="Wan X."/>
            <person name="Donachie S.P."/>
        </authorList>
    </citation>
    <scope>NUCLEOTIDE SEQUENCE [LARGE SCALE GENOMIC DNA]</scope>
    <source>
        <strain evidence="4">JS</strain>
    </source>
</reference>
<dbReference type="HOGENOM" id="CLU_535024_0_0_3"/>
<dbReference type="Proteomes" id="UP000017396">
    <property type="component" value="Chromosome"/>
</dbReference>
<dbReference type="AlphaFoldDB" id="U5QHH7"/>